<dbReference type="Gene3D" id="3.80.10.10">
    <property type="entry name" value="Ribonuclease Inhibitor"/>
    <property type="match status" value="1"/>
</dbReference>
<dbReference type="Pfam" id="PF24758">
    <property type="entry name" value="LRR_At5g56370"/>
    <property type="match status" value="1"/>
</dbReference>
<feature type="domain" description="F-box" evidence="1">
    <location>
        <begin position="14"/>
        <end position="67"/>
    </location>
</feature>
<dbReference type="InterPro" id="IPR053781">
    <property type="entry name" value="F-box_AtFBL13-like"/>
</dbReference>
<dbReference type="InterPro" id="IPR036047">
    <property type="entry name" value="F-box-like_dom_sf"/>
</dbReference>
<dbReference type="InterPro" id="IPR053197">
    <property type="entry name" value="F-box_SCFL_complex_component"/>
</dbReference>
<dbReference type="AlphaFoldDB" id="A0A9K3GRZ1"/>
<reference evidence="2" key="2">
    <citation type="submission" date="2020-06" db="EMBL/GenBank/DDBJ databases">
        <title>Helianthus annuus Genome sequencing and assembly Release 2.</title>
        <authorList>
            <person name="Gouzy J."/>
            <person name="Langlade N."/>
            <person name="Munos S."/>
        </authorList>
    </citation>
    <scope>NUCLEOTIDE SEQUENCE</scope>
    <source>
        <tissue evidence="2">Leaves</tissue>
    </source>
</reference>
<reference evidence="2" key="1">
    <citation type="journal article" date="2017" name="Nature">
        <title>The sunflower genome provides insights into oil metabolism, flowering and Asterid evolution.</title>
        <authorList>
            <person name="Badouin H."/>
            <person name="Gouzy J."/>
            <person name="Grassa C.J."/>
            <person name="Murat F."/>
            <person name="Staton S.E."/>
            <person name="Cottret L."/>
            <person name="Lelandais-Briere C."/>
            <person name="Owens G.L."/>
            <person name="Carrere S."/>
            <person name="Mayjonade B."/>
            <person name="Legrand L."/>
            <person name="Gill N."/>
            <person name="Kane N.C."/>
            <person name="Bowers J.E."/>
            <person name="Hubner S."/>
            <person name="Bellec A."/>
            <person name="Berard A."/>
            <person name="Berges H."/>
            <person name="Blanchet N."/>
            <person name="Boniface M.C."/>
            <person name="Brunel D."/>
            <person name="Catrice O."/>
            <person name="Chaidir N."/>
            <person name="Claudel C."/>
            <person name="Donnadieu C."/>
            <person name="Faraut T."/>
            <person name="Fievet G."/>
            <person name="Helmstetter N."/>
            <person name="King M."/>
            <person name="Knapp S.J."/>
            <person name="Lai Z."/>
            <person name="Le Paslier M.C."/>
            <person name="Lippi Y."/>
            <person name="Lorenzon L."/>
            <person name="Mandel J.R."/>
            <person name="Marage G."/>
            <person name="Marchand G."/>
            <person name="Marquand E."/>
            <person name="Bret-Mestries E."/>
            <person name="Morien E."/>
            <person name="Nambeesan S."/>
            <person name="Nguyen T."/>
            <person name="Pegot-Espagnet P."/>
            <person name="Pouilly N."/>
            <person name="Raftis F."/>
            <person name="Sallet E."/>
            <person name="Schiex T."/>
            <person name="Thomas J."/>
            <person name="Vandecasteele C."/>
            <person name="Vares D."/>
            <person name="Vear F."/>
            <person name="Vautrin S."/>
            <person name="Crespi M."/>
            <person name="Mangin B."/>
            <person name="Burke J.M."/>
            <person name="Salse J."/>
            <person name="Munos S."/>
            <person name="Vincourt P."/>
            <person name="Rieseberg L.H."/>
            <person name="Langlade N.B."/>
        </authorList>
    </citation>
    <scope>NUCLEOTIDE SEQUENCE</scope>
    <source>
        <tissue evidence="2">Leaves</tissue>
    </source>
</reference>
<dbReference type="InterPro" id="IPR055411">
    <property type="entry name" value="LRR_FXL15/At3g58940/PEG3-like"/>
</dbReference>
<gene>
    <name evidence="2" type="ORF">HanXRQr2_Chr17g0782751</name>
</gene>
<dbReference type="InterPro" id="IPR032675">
    <property type="entry name" value="LRR_dom_sf"/>
</dbReference>
<dbReference type="SUPFAM" id="SSF81383">
    <property type="entry name" value="F-box domain"/>
    <property type="match status" value="1"/>
</dbReference>
<dbReference type="SMART" id="SM00256">
    <property type="entry name" value="FBOX"/>
    <property type="match status" value="1"/>
</dbReference>
<dbReference type="Gene3D" id="1.20.1280.50">
    <property type="match status" value="1"/>
</dbReference>
<proteinExistence type="predicted"/>
<dbReference type="SUPFAM" id="SSF52047">
    <property type="entry name" value="RNI-like"/>
    <property type="match status" value="1"/>
</dbReference>
<evidence type="ECO:0000259" key="1">
    <source>
        <dbReference type="PROSITE" id="PS50181"/>
    </source>
</evidence>
<dbReference type="Pfam" id="PF00646">
    <property type="entry name" value="F-box"/>
    <property type="match status" value="1"/>
</dbReference>
<accession>A0A9K3GRZ1</accession>
<name>A0A9K3GRZ1_HELAN</name>
<evidence type="ECO:0000313" key="2">
    <source>
        <dbReference type="EMBL" id="KAF5753672.1"/>
    </source>
</evidence>
<protein>
    <submittedName>
        <fullName evidence="2">F-box domain, leucine-rich repeat domain superfamily, F-box-like domain superfamily</fullName>
    </submittedName>
</protein>
<evidence type="ECO:0000313" key="3">
    <source>
        <dbReference type="Proteomes" id="UP000215914"/>
    </source>
</evidence>
<dbReference type="CDD" id="cd22160">
    <property type="entry name" value="F-box_AtFBL13-like"/>
    <property type="match status" value="1"/>
</dbReference>
<dbReference type="Proteomes" id="UP000215914">
    <property type="component" value="Unassembled WGS sequence"/>
</dbReference>
<sequence>MDSGHGKTRAKVEGDRLSNLPDDVIHKILSFIGIKQAVETSALSSRWRYVWTSMPYLNFLGNDFRSLRKFSTFVEHVLSARNNQTEVHSVELAFRGKVTQVFVKRILDYAFSYNVQKLNITFFRGKKNVFPLSLFNSQSLKHLTLTASIYDRSRMTQPVWELPALETLNLHYLTLYHDNTDKRVSLFSNCANLQNLTLKKCRLMGLNGFNICHPGLSSLTLEEPEDDCNCINVVTPQLKTLTITYWDGNVSISAPNLSSLCYKDRYGPLKLSADFLQLETVDICISSYSQDKEDAHEIVCMLQQIHSVKFLTLNLELIEVYFYWALMSSLSYNKEYPNLNLGHTLVIAKNIKKISTNKVNSFLTETLSSSVELISHQPSPFANLKRLKIYPSYVTRLAEDQMELQVTMCTEVKNYLLDASPGATFTVVSYDEIRAVMNVKSARSLMRELQVLLDKWKENSETNTAHMKQDEAPIESHMATMHEQGEVEDHRAQPDMKMEGHSGGRMTHITCYWEDMNKQFKKGNKKTGHILSMLQKIEGILTKLSTSHRAKLQERFFGLSAEAEAIMEGVMDHMKIQFDKRPSHSDVYFH</sequence>
<dbReference type="PROSITE" id="PS50181">
    <property type="entry name" value="FBOX"/>
    <property type="match status" value="1"/>
</dbReference>
<dbReference type="Gramene" id="mRNA:HanXRQr2_Chr17g0782751">
    <property type="protein sequence ID" value="mRNA:HanXRQr2_Chr17g0782751"/>
    <property type="gene ID" value="HanXRQr2_Chr17g0782751"/>
</dbReference>
<keyword evidence="3" id="KW-1185">Reference proteome</keyword>
<dbReference type="PANTHER" id="PTHR34223">
    <property type="entry name" value="OS11G0201299 PROTEIN"/>
    <property type="match status" value="1"/>
</dbReference>
<comment type="caution">
    <text evidence="2">The sequence shown here is derived from an EMBL/GenBank/DDBJ whole genome shotgun (WGS) entry which is preliminary data.</text>
</comment>
<dbReference type="EMBL" id="MNCJ02000332">
    <property type="protein sequence ID" value="KAF5753672.1"/>
    <property type="molecule type" value="Genomic_DNA"/>
</dbReference>
<dbReference type="InterPro" id="IPR001810">
    <property type="entry name" value="F-box_dom"/>
</dbReference>
<organism evidence="2 3">
    <name type="scientific">Helianthus annuus</name>
    <name type="common">Common sunflower</name>
    <dbReference type="NCBI Taxonomy" id="4232"/>
    <lineage>
        <taxon>Eukaryota</taxon>
        <taxon>Viridiplantae</taxon>
        <taxon>Streptophyta</taxon>
        <taxon>Embryophyta</taxon>
        <taxon>Tracheophyta</taxon>
        <taxon>Spermatophyta</taxon>
        <taxon>Magnoliopsida</taxon>
        <taxon>eudicotyledons</taxon>
        <taxon>Gunneridae</taxon>
        <taxon>Pentapetalae</taxon>
        <taxon>asterids</taxon>
        <taxon>campanulids</taxon>
        <taxon>Asterales</taxon>
        <taxon>Asteraceae</taxon>
        <taxon>Asteroideae</taxon>
        <taxon>Heliantheae alliance</taxon>
        <taxon>Heliantheae</taxon>
        <taxon>Helianthus</taxon>
    </lineage>
</organism>
<dbReference type="PANTHER" id="PTHR34223:SF101">
    <property type="entry name" value="F-BOX DOMAIN-CONTAINING PROTEIN"/>
    <property type="match status" value="1"/>
</dbReference>